<reference evidence="1 2" key="1">
    <citation type="submission" date="2019-01" db="EMBL/GenBank/DDBJ databases">
        <title>Genome sequencing of the rare red list fungi Fomitopsis rosea.</title>
        <authorList>
            <person name="Buettner E."/>
            <person name="Kellner H."/>
        </authorList>
    </citation>
    <scope>NUCLEOTIDE SEQUENCE [LARGE SCALE GENOMIC DNA]</scope>
    <source>
        <strain evidence="1 2">DSM 105464</strain>
    </source>
</reference>
<proteinExistence type="predicted"/>
<dbReference type="AlphaFoldDB" id="A0A4Y9YDS6"/>
<evidence type="ECO:0008006" key="3">
    <source>
        <dbReference type="Google" id="ProtNLM"/>
    </source>
</evidence>
<sequence>MVLAGVGVVQCLRTTSTDAMPSDGWRLRRPVHRDYLKDGSEVVEKLRGVAVIVSILSGPGDGARQEVLEAATQAGNGTITEPCWCPWTQDRASYEVSVIGTGDAPMDWSYRKDLARYTVASLAKPGLSKNTQLNVPSDTLSQNDMVELFRKYAGAKGRTVAVRKLWMDDGHRFIANEAEAPAEIAANSGIPVEFIGRPPPPLSVQEAFFKKERHWHFFPEVKKTTFEDYLKERFGELD</sequence>
<dbReference type="Gene3D" id="3.40.50.720">
    <property type="entry name" value="NAD(P)-binding Rossmann-like Domain"/>
    <property type="match status" value="1"/>
</dbReference>
<evidence type="ECO:0000313" key="2">
    <source>
        <dbReference type="Proteomes" id="UP000298390"/>
    </source>
</evidence>
<comment type="caution">
    <text evidence="1">The sequence shown here is derived from an EMBL/GenBank/DDBJ whole genome shotgun (WGS) entry which is preliminary data.</text>
</comment>
<evidence type="ECO:0000313" key="1">
    <source>
        <dbReference type="EMBL" id="TFY60170.1"/>
    </source>
</evidence>
<name>A0A4Y9YDS6_9APHY</name>
<organism evidence="1 2">
    <name type="scientific">Rhodofomes roseus</name>
    <dbReference type="NCBI Taxonomy" id="34475"/>
    <lineage>
        <taxon>Eukaryota</taxon>
        <taxon>Fungi</taxon>
        <taxon>Dikarya</taxon>
        <taxon>Basidiomycota</taxon>
        <taxon>Agaricomycotina</taxon>
        <taxon>Agaricomycetes</taxon>
        <taxon>Polyporales</taxon>
        <taxon>Rhodofomes</taxon>
    </lineage>
</organism>
<accession>A0A4Y9YDS6</accession>
<dbReference type="Gene3D" id="3.90.25.10">
    <property type="entry name" value="UDP-galactose 4-epimerase, domain 1"/>
    <property type="match status" value="1"/>
</dbReference>
<gene>
    <name evidence="1" type="ORF">EVJ58_g5316</name>
</gene>
<dbReference type="SUPFAM" id="SSF51735">
    <property type="entry name" value="NAD(P)-binding Rossmann-fold domains"/>
    <property type="match status" value="1"/>
</dbReference>
<dbReference type="EMBL" id="SEKV01000268">
    <property type="protein sequence ID" value="TFY60170.1"/>
    <property type="molecule type" value="Genomic_DNA"/>
</dbReference>
<dbReference type="InterPro" id="IPR036291">
    <property type="entry name" value="NAD(P)-bd_dom_sf"/>
</dbReference>
<protein>
    <recommendedName>
        <fullName evidence="3">NmrA-like domain-containing protein</fullName>
    </recommendedName>
</protein>
<dbReference type="Proteomes" id="UP000298390">
    <property type="component" value="Unassembled WGS sequence"/>
</dbReference>